<dbReference type="HOGENOM" id="CLU_114057_1_0_10"/>
<dbReference type="EMBL" id="HG934468">
    <property type="protein sequence ID" value="CDN31391.1"/>
    <property type="molecule type" value="Genomic_DNA"/>
</dbReference>
<dbReference type="InterPro" id="IPR015946">
    <property type="entry name" value="KH_dom-like_a/b"/>
</dbReference>
<dbReference type="SUPFAM" id="SSF82784">
    <property type="entry name" value="OsmC-like"/>
    <property type="match status" value="1"/>
</dbReference>
<dbReference type="PATRIC" id="fig|1433126.3.peg.1288"/>
<dbReference type="InterPro" id="IPR003718">
    <property type="entry name" value="OsmC/Ohr_fam"/>
</dbReference>
<dbReference type="OrthoDB" id="9804010at2"/>
<dbReference type="InterPro" id="IPR036102">
    <property type="entry name" value="OsmC/Ohrsf"/>
</dbReference>
<dbReference type="PANTHER" id="PTHR34352:SF1">
    <property type="entry name" value="PROTEIN YHFA"/>
    <property type="match status" value="1"/>
</dbReference>
<dbReference type="Gene3D" id="3.30.300.20">
    <property type="match status" value="1"/>
</dbReference>
<dbReference type="eggNOG" id="COG1765">
    <property type="taxonomic scope" value="Bacteria"/>
</dbReference>
<dbReference type="Pfam" id="PF02566">
    <property type="entry name" value="OsmC"/>
    <property type="match status" value="1"/>
</dbReference>
<dbReference type="AlphaFoldDB" id="A0A060R7S3"/>
<evidence type="ECO:0000313" key="2">
    <source>
        <dbReference type="Proteomes" id="UP000027616"/>
    </source>
</evidence>
<dbReference type="PANTHER" id="PTHR34352">
    <property type="entry name" value="PROTEIN YHFA"/>
    <property type="match status" value="1"/>
</dbReference>
<evidence type="ECO:0000313" key="1">
    <source>
        <dbReference type="EMBL" id="CDN31391.1"/>
    </source>
</evidence>
<proteinExistence type="predicted"/>
<gene>
    <name evidence="1" type="ORF">BN938_1302</name>
</gene>
<organism evidence="1 2">
    <name type="scientific">Mucinivorans hirudinis</name>
    <dbReference type="NCBI Taxonomy" id="1433126"/>
    <lineage>
        <taxon>Bacteria</taxon>
        <taxon>Pseudomonadati</taxon>
        <taxon>Bacteroidota</taxon>
        <taxon>Bacteroidia</taxon>
        <taxon>Bacteroidales</taxon>
        <taxon>Rikenellaceae</taxon>
        <taxon>Mucinivorans</taxon>
    </lineage>
</organism>
<dbReference type="Proteomes" id="UP000027616">
    <property type="component" value="Chromosome I"/>
</dbReference>
<name>A0A060R7S3_9BACT</name>
<dbReference type="KEGG" id="rbc:BN938_1302"/>
<dbReference type="STRING" id="1433126.BN938_1302"/>
<accession>A0A060R7S3</accession>
<keyword evidence="2" id="KW-1185">Reference proteome</keyword>
<reference evidence="1 2" key="1">
    <citation type="journal article" date="2015" name="Genome Announc.">
        <title>Complete Genome Sequence of the Novel Leech Symbiont Mucinivorans hirudinis M3T.</title>
        <authorList>
            <person name="Nelson M.C."/>
            <person name="Bomar L."/>
            <person name="Graf J."/>
        </authorList>
    </citation>
    <scope>NUCLEOTIDE SEQUENCE [LARGE SCALE GENOMIC DNA]</scope>
    <source>
        <strain evidence="2">M3</strain>
    </source>
</reference>
<protein>
    <submittedName>
        <fullName evidence="1">OsmC/Ohr family protein</fullName>
    </submittedName>
</protein>
<sequence length="141" mass="15688">MEKITIDWSNDMLFTTTVNNFEIKLDAAPEHGGSDSGARPKPLMLVALAGCTGMDVASLARKMRVEMRSLAIDVLAEKSEDMPVVYTSFEVIYRFEAEEADRDKIIKMVVNSQERYCGVSAMMAKIAPVTYKIFLNGAQIK</sequence>